<dbReference type="Pfam" id="PF00877">
    <property type="entry name" value="NLPC_P60"/>
    <property type="match status" value="1"/>
</dbReference>
<comment type="similarity">
    <text evidence="1">Belongs to the peptidase C40 family.</text>
</comment>
<dbReference type="InterPro" id="IPR038765">
    <property type="entry name" value="Papain-like_cys_pep_sf"/>
</dbReference>
<evidence type="ECO:0000256" key="1">
    <source>
        <dbReference type="ARBA" id="ARBA00007074"/>
    </source>
</evidence>
<evidence type="ECO:0000256" key="2">
    <source>
        <dbReference type="ARBA" id="ARBA00022670"/>
    </source>
</evidence>
<organism evidence="6">
    <name type="scientific">Leptotrichia rugosa</name>
    <dbReference type="NCBI Taxonomy" id="3239302"/>
    <lineage>
        <taxon>Bacteria</taxon>
        <taxon>Fusobacteriati</taxon>
        <taxon>Fusobacteriota</taxon>
        <taxon>Fusobacteriia</taxon>
        <taxon>Fusobacteriales</taxon>
        <taxon>Leptotrichiaceae</taxon>
        <taxon>Leptotrichia</taxon>
    </lineage>
</organism>
<name>A0AB39VJ03_9FUSO</name>
<evidence type="ECO:0000256" key="3">
    <source>
        <dbReference type="ARBA" id="ARBA00022801"/>
    </source>
</evidence>
<dbReference type="EMBL" id="CP165644">
    <property type="protein sequence ID" value="XDU67124.1"/>
    <property type="molecule type" value="Genomic_DNA"/>
</dbReference>
<keyword evidence="4" id="KW-0788">Thiol protease</keyword>
<evidence type="ECO:0000256" key="4">
    <source>
        <dbReference type="ARBA" id="ARBA00022807"/>
    </source>
</evidence>
<dbReference type="SUPFAM" id="SSF54001">
    <property type="entry name" value="Cysteine proteinases"/>
    <property type="match status" value="1"/>
</dbReference>
<dbReference type="GO" id="GO:0008234">
    <property type="term" value="F:cysteine-type peptidase activity"/>
    <property type="evidence" value="ECO:0007669"/>
    <property type="project" value="UniProtKB-KW"/>
</dbReference>
<keyword evidence="3" id="KW-0378">Hydrolase</keyword>
<dbReference type="GO" id="GO:0006508">
    <property type="term" value="P:proteolysis"/>
    <property type="evidence" value="ECO:0007669"/>
    <property type="project" value="UniProtKB-KW"/>
</dbReference>
<accession>A0AB39VJ03</accession>
<protein>
    <submittedName>
        <fullName evidence="6">C40 family peptidase</fullName>
    </submittedName>
</protein>
<dbReference type="RefSeq" id="WP_369711347.1">
    <property type="nucleotide sequence ID" value="NZ_CP165644.1"/>
</dbReference>
<dbReference type="PANTHER" id="PTHR47053:SF4">
    <property type="entry name" value="ENDOPEPTIDASE LYTE-RELATED"/>
    <property type="match status" value="1"/>
</dbReference>
<dbReference type="KEGG" id="lrug:AB8B22_01565"/>
<dbReference type="AlphaFoldDB" id="A0AB39VJ03"/>
<keyword evidence="2" id="KW-0645">Protease</keyword>
<dbReference type="InterPro" id="IPR051202">
    <property type="entry name" value="Peptidase_C40"/>
</dbReference>
<feature type="domain" description="NlpC/P60" evidence="5">
    <location>
        <begin position="76"/>
        <end position="201"/>
    </location>
</feature>
<sequence length="204" mass="22947">MKKIIFVFFITTVLSFTNGLRFMMEKDKIDNLNLKNSQSEKEISEIGDVGIKSLETNLNTDIKLINNQKNKKTLLNNLLNKIVKESNTYLGTPYLWGGTTRNGIDCSAFVKNVYLSIGIKLPRVSQNQAKVGKTITLDKIRKGDLIFFETDKNRPNTVSHVGIYLGSGNLIHASSKNKKVVIVPLNQGYFLSKIVIIKRIVDVI</sequence>
<dbReference type="PANTHER" id="PTHR47053">
    <property type="entry name" value="MUREIN DD-ENDOPEPTIDASE MEPH-RELATED"/>
    <property type="match status" value="1"/>
</dbReference>
<dbReference type="Gene3D" id="3.90.1720.10">
    <property type="entry name" value="endopeptidase domain like (from Nostoc punctiforme)"/>
    <property type="match status" value="1"/>
</dbReference>
<dbReference type="PROSITE" id="PS51935">
    <property type="entry name" value="NLPC_P60"/>
    <property type="match status" value="1"/>
</dbReference>
<dbReference type="InterPro" id="IPR000064">
    <property type="entry name" value="NLP_P60_dom"/>
</dbReference>
<reference evidence="6" key="1">
    <citation type="submission" date="2024-07" db="EMBL/GenBank/DDBJ databases">
        <authorList>
            <person name="Li X.-J."/>
            <person name="Wang X."/>
        </authorList>
    </citation>
    <scope>NUCLEOTIDE SEQUENCE</scope>
    <source>
        <strain evidence="6">HSP-334</strain>
    </source>
</reference>
<evidence type="ECO:0000313" key="6">
    <source>
        <dbReference type="EMBL" id="XDU67124.1"/>
    </source>
</evidence>
<gene>
    <name evidence="6" type="ORF">AB8B22_01565</name>
</gene>
<evidence type="ECO:0000259" key="5">
    <source>
        <dbReference type="PROSITE" id="PS51935"/>
    </source>
</evidence>
<proteinExistence type="inferred from homology"/>